<feature type="compositionally biased region" description="Basic and acidic residues" evidence="15">
    <location>
        <begin position="74"/>
        <end position="97"/>
    </location>
</feature>
<evidence type="ECO:0000256" key="2">
    <source>
        <dbReference type="ARBA" id="ARBA00005150"/>
    </source>
</evidence>
<dbReference type="Proteomes" id="UP001346149">
    <property type="component" value="Unassembled WGS sequence"/>
</dbReference>
<dbReference type="GO" id="GO:0046872">
    <property type="term" value="F:metal ion binding"/>
    <property type="evidence" value="ECO:0007669"/>
    <property type="project" value="UniProtKB-KW"/>
</dbReference>
<comment type="similarity">
    <text evidence="3">Belongs to the folylpolyglutamate synthase family.</text>
</comment>
<dbReference type="InterPro" id="IPR036615">
    <property type="entry name" value="Mur_ligase_C_dom_sf"/>
</dbReference>
<dbReference type="NCBIfam" id="TIGR01499">
    <property type="entry name" value="folC"/>
    <property type="match status" value="1"/>
</dbReference>
<evidence type="ECO:0000256" key="1">
    <source>
        <dbReference type="ARBA" id="ARBA00001944"/>
    </source>
</evidence>
<dbReference type="EMBL" id="JAXQNO010000003">
    <property type="protein sequence ID" value="KAK4800915.1"/>
    <property type="molecule type" value="Genomic_DNA"/>
</dbReference>
<dbReference type="GO" id="GO:0005829">
    <property type="term" value="C:cytosol"/>
    <property type="evidence" value="ECO:0007669"/>
    <property type="project" value="TreeGrafter"/>
</dbReference>
<dbReference type="InterPro" id="IPR036565">
    <property type="entry name" value="Mur-like_cat_sf"/>
</dbReference>
<evidence type="ECO:0000256" key="16">
    <source>
        <dbReference type="SAM" id="Phobius"/>
    </source>
</evidence>
<feature type="compositionally biased region" description="Basic and acidic residues" evidence="15">
    <location>
        <begin position="142"/>
        <end position="238"/>
    </location>
</feature>
<comment type="cofactor">
    <cofactor evidence="1">
        <name>a monovalent cation</name>
        <dbReference type="ChEBI" id="CHEBI:60242"/>
    </cofactor>
</comment>
<feature type="compositionally biased region" description="Polar residues" evidence="15">
    <location>
        <begin position="338"/>
        <end position="354"/>
    </location>
</feature>
<feature type="compositionally biased region" description="Low complexity" evidence="15">
    <location>
        <begin position="373"/>
        <end position="386"/>
    </location>
</feature>
<dbReference type="Gene3D" id="3.40.1190.10">
    <property type="entry name" value="Mur-like, catalytic domain"/>
    <property type="match status" value="1"/>
</dbReference>
<evidence type="ECO:0000256" key="7">
    <source>
        <dbReference type="ARBA" id="ARBA00022598"/>
    </source>
</evidence>
<proteinExistence type="inferred from homology"/>
<evidence type="ECO:0000256" key="9">
    <source>
        <dbReference type="ARBA" id="ARBA00022741"/>
    </source>
</evidence>
<keyword evidence="16" id="KW-0812">Transmembrane</keyword>
<dbReference type="FunFam" id="3.90.190.20:FF:000011">
    <property type="entry name" value="Folylpolyglutamate synthase"/>
    <property type="match status" value="1"/>
</dbReference>
<keyword evidence="6" id="KW-0554">One-carbon metabolism</keyword>
<protein>
    <recommendedName>
        <fullName evidence="5">Folylpolyglutamate synthase</fullName>
        <ecNumber evidence="4">6.3.2.17</ecNumber>
    </recommendedName>
    <alternativeName>
        <fullName evidence="13">Folylpoly-gamma-glutamate synthetase</fullName>
    </alternativeName>
    <alternativeName>
        <fullName evidence="12">Tetrahydrofolylpolyglutamate synthase</fullName>
    </alternativeName>
</protein>
<dbReference type="PANTHER" id="PTHR11136">
    <property type="entry name" value="FOLYLPOLYGLUTAMATE SYNTHASE-RELATED"/>
    <property type="match status" value="1"/>
</dbReference>
<accession>A0AAN7RFL8</accession>
<keyword evidence="11" id="KW-0460">Magnesium</keyword>
<evidence type="ECO:0000256" key="12">
    <source>
        <dbReference type="ARBA" id="ARBA00030592"/>
    </source>
</evidence>
<feature type="compositionally biased region" description="Basic and acidic residues" evidence="15">
    <location>
        <begin position="116"/>
        <end position="131"/>
    </location>
</feature>
<dbReference type="GO" id="GO:0005524">
    <property type="term" value="F:ATP binding"/>
    <property type="evidence" value="ECO:0007669"/>
    <property type="project" value="UniProtKB-KW"/>
</dbReference>
<evidence type="ECO:0000256" key="6">
    <source>
        <dbReference type="ARBA" id="ARBA00022563"/>
    </source>
</evidence>
<keyword evidence="16" id="KW-0472">Membrane</keyword>
<evidence type="ECO:0000313" key="17">
    <source>
        <dbReference type="EMBL" id="KAK4800915.1"/>
    </source>
</evidence>
<dbReference type="GO" id="GO:0006730">
    <property type="term" value="P:one-carbon metabolic process"/>
    <property type="evidence" value="ECO:0007669"/>
    <property type="project" value="UniProtKB-KW"/>
</dbReference>
<sequence length="1135" mass="126534">MFRSSPHRSQRSKGLKVKHALQICLLIGVCIWLLYQVKHSQSKKAAFDGVKGSSDVVKLGRKDLQPVEEIPVTDIRHKEDEEEENKIGEDEDKKSEDIVETQEQDLEKSDEDSEDQNDRTESEKVSEERMGDTNGETMEVDQENHETEEKVNMESEGNEDKNEGEGNGQDDRTESEKVREESMEYTHGETKVEQESHENDEKVNEEGEGNEGKDEGEKNIERQDEDIKIRENSVEFKDNSGNSESVKLETQIPKNKNASSEEMQDLQSSTPKQEDNFQSEVNKENSDDGKTEETASSNSYQEKNDQSTDDDKKEETDSSGSTPQVNNEQSSETSNSEAGQNESNTDSHNSNNYENVIKMNEQENSEEKLSIGQDNSDQSSASQTTSSHRETHQNSSTSQASDNQENGDQNPLVPQEELSNTDSNASNEGEQQVVNQDDQSIPQVLKEVKTDPETLPDSGTKGRRVYLRAGARPQSALPGELHVPEKPGQVEAQEPNVTDFLEIEPNRLENGRTGQNILSVFEGVTLESQSLRGYSSTVDCLPECPPPSCAGISCSKMTSHVIEKAEVGDNSKNNERDFPLSSSYEAAMEALSSLITRQNRKDRSSVGVKFGQLERMSIYLEIMGLEEKLNELKIIHVAGTKGKGSTCAFSEAILRESGFRTGLFTSPHLIDVRERIRVNGLDISEDKFLIHFWNCWNLLKEKVTDDLPMPPLFQFLTILAFKVFISEKVDVAIIEVGLGGKTDSTNVIKVPVVCGITSLGMDHMDVLGNTLREIASHKAGIFKPEVPAFTAPQLSEAMYALQERASELKISLKIAAPLDLKRWEGLKLSLSGEHQLVNAGLAVSLCKCWLQKTGNWNNLIRAKEDDEEYIPEAFLKGLSMARLSGRAQIVHDTPLVLHSSTNASGDTMGKLVFYLDGAHSPESMGACAKWFAIATKEGKTLPTLTHPSSFEDLSYKTGFFPHEKQSNSDVILKQILLFNCMEVRDPHTLFPPLVSTCSSLGTHFSKALFVPSMSTYNRVTSGANIIPKDISAKDLAWQFKLQQIWEKIVHGKDLVSEKSYKADNLELLLPSKFLHEDITYCNPSRRIPCSSVMPSLPLTIKWLRDCVKENPSLHLQVLVTGSLHLVGDVLKLLRR</sequence>
<feature type="compositionally biased region" description="Basic and acidic residues" evidence="15">
    <location>
        <begin position="302"/>
        <end position="316"/>
    </location>
</feature>
<keyword evidence="16" id="KW-1133">Transmembrane helix</keyword>
<name>A0AAN7RFL8_TRANT</name>
<feature type="compositionally biased region" description="Basic and acidic residues" evidence="15">
    <location>
        <begin position="281"/>
        <end position="293"/>
    </location>
</feature>
<dbReference type="AlphaFoldDB" id="A0AAN7RFL8"/>
<dbReference type="InterPro" id="IPR018109">
    <property type="entry name" value="Folylpolyglutamate_synth_CS"/>
</dbReference>
<gene>
    <name evidence="17" type="ORF">SAY86_021402</name>
</gene>
<comment type="catalytic activity">
    <reaction evidence="14">
        <text>(6S)-5,6,7,8-tetrahydrofolyl-(gamma-L-Glu)(n) + L-glutamate + ATP = (6S)-5,6,7,8-tetrahydrofolyl-(gamma-L-Glu)(n+1) + ADP + phosphate + H(+)</text>
        <dbReference type="Rhea" id="RHEA:10580"/>
        <dbReference type="Rhea" id="RHEA-COMP:14738"/>
        <dbReference type="Rhea" id="RHEA-COMP:14740"/>
        <dbReference type="ChEBI" id="CHEBI:15378"/>
        <dbReference type="ChEBI" id="CHEBI:29985"/>
        <dbReference type="ChEBI" id="CHEBI:30616"/>
        <dbReference type="ChEBI" id="CHEBI:43474"/>
        <dbReference type="ChEBI" id="CHEBI:141005"/>
        <dbReference type="ChEBI" id="CHEBI:456216"/>
        <dbReference type="EC" id="6.3.2.17"/>
    </reaction>
</comment>
<keyword evidence="18" id="KW-1185">Reference proteome</keyword>
<dbReference type="FunFam" id="3.40.1190.10:FF:000017">
    <property type="entry name" value="Folylpolyglutamate synthase"/>
    <property type="match status" value="1"/>
</dbReference>
<evidence type="ECO:0000313" key="18">
    <source>
        <dbReference type="Proteomes" id="UP001346149"/>
    </source>
</evidence>
<feature type="transmembrane region" description="Helical" evidence="16">
    <location>
        <begin position="20"/>
        <end position="37"/>
    </location>
</feature>
<evidence type="ECO:0000256" key="8">
    <source>
        <dbReference type="ARBA" id="ARBA00022723"/>
    </source>
</evidence>
<dbReference type="PANTHER" id="PTHR11136:SF5">
    <property type="entry name" value="FOLYLPOLYGLUTAMATE SYNTHASE, MITOCHONDRIAL"/>
    <property type="match status" value="1"/>
</dbReference>
<dbReference type="PROSITE" id="PS01012">
    <property type="entry name" value="FOLYLPOLYGLU_SYNT_2"/>
    <property type="match status" value="1"/>
</dbReference>
<comment type="pathway">
    <text evidence="2">Cofactor biosynthesis; tetrahydrofolylpolyglutamate biosynthesis.</text>
</comment>
<dbReference type="GO" id="GO:0005739">
    <property type="term" value="C:mitochondrion"/>
    <property type="evidence" value="ECO:0007669"/>
    <property type="project" value="TreeGrafter"/>
</dbReference>
<comment type="caution">
    <text evidence="17">The sequence shown here is derived from an EMBL/GenBank/DDBJ whole genome shotgun (WGS) entry which is preliminary data.</text>
</comment>
<reference evidence="17 18" key="1">
    <citation type="journal article" date="2023" name="Hortic Res">
        <title>Pangenome of water caltrop reveals structural variations and asymmetric subgenome divergence after allopolyploidization.</title>
        <authorList>
            <person name="Zhang X."/>
            <person name="Chen Y."/>
            <person name="Wang L."/>
            <person name="Yuan Y."/>
            <person name="Fang M."/>
            <person name="Shi L."/>
            <person name="Lu R."/>
            <person name="Comes H.P."/>
            <person name="Ma Y."/>
            <person name="Chen Y."/>
            <person name="Huang G."/>
            <person name="Zhou Y."/>
            <person name="Zheng Z."/>
            <person name="Qiu Y."/>
        </authorList>
    </citation>
    <scope>NUCLEOTIDE SEQUENCE [LARGE SCALE GENOMIC DNA]</scope>
    <source>
        <strain evidence="17">F231</strain>
    </source>
</reference>
<dbReference type="GO" id="GO:0004326">
    <property type="term" value="F:tetrahydrofolylpolyglutamate synthase activity"/>
    <property type="evidence" value="ECO:0007669"/>
    <property type="project" value="UniProtKB-EC"/>
</dbReference>
<keyword evidence="8" id="KW-0479">Metal-binding</keyword>
<evidence type="ECO:0000256" key="10">
    <source>
        <dbReference type="ARBA" id="ARBA00022840"/>
    </source>
</evidence>
<feature type="compositionally biased region" description="Acidic residues" evidence="15">
    <location>
        <begin position="98"/>
        <end position="115"/>
    </location>
</feature>
<feature type="compositionally biased region" description="Low complexity" evidence="15">
    <location>
        <begin position="326"/>
        <end position="337"/>
    </location>
</feature>
<feature type="compositionally biased region" description="Polar residues" evidence="15">
    <location>
        <begin position="252"/>
        <end position="280"/>
    </location>
</feature>
<evidence type="ECO:0000256" key="5">
    <source>
        <dbReference type="ARBA" id="ARBA00018660"/>
    </source>
</evidence>
<keyword evidence="10" id="KW-0067">ATP-binding</keyword>
<evidence type="ECO:0000256" key="3">
    <source>
        <dbReference type="ARBA" id="ARBA00008276"/>
    </source>
</evidence>
<feature type="compositionally biased region" description="Polar residues" evidence="15">
    <location>
        <begin position="393"/>
        <end position="409"/>
    </location>
</feature>
<evidence type="ECO:0000256" key="15">
    <source>
        <dbReference type="SAM" id="MobiDB-lite"/>
    </source>
</evidence>
<dbReference type="SUPFAM" id="SSF53244">
    <property type="entry name" value="MurD-like peptide ligases, peptide-binding domain"/>
    <property type="match status" value="1"/>
</dbReference>
<dbReference type="Gene3D" id="3.90.190.20">
    <property type="entry name" value="Mur ligase, C-terminal domain"/>
    <property type="match status" value="1"/>
</dbReference>
<feature type="compositionally biased region" description="Polar residues" evidence="15">
    <location>
        <begin position="417"/>
        <end position="441"/>
    </location>
</feature>
<evidence type="ECO:0000256" key="11">
    <source>
        <dbReference type="ARBA" id="ARBA00022842"/>
    </source>
</evidence>
<organism evidence="17 18">
    <name type="scientific">Trapa natans</name>
    <name type="common">Water chestnut</name>
    <dbReference type="NCBI Taxonomy" id="22666"/>
    <lineage>
        <taxon>Eukaryota</taxon>
        <taxon>Viridiplantae</taxon>
        <taxon>Streptophyta</taxon>
        <taxon>Embryophyta</taxon>
        <taxon>Tracheophyta</taxon>
        <taxon>Spermatophyta</taxon>
        <taxon>Magnoliopsida</taxon>
        <taxon>eudicotyledons</taxon>
        <taxon>Gunneridae</taxon>
        <taxon>Pentapetalae</taxon>
        <taxon>rosids</taxon>
        <taxon>malvids</taxon>
        <taxon>Myrtales</taxon>
        <taxon>Lythraceae</taxon>
        <taxon>Trapa</taxon>
    </lineage>
</organism>
<evidence type="ECO:0000256" key="14">
    <source>
        <dbReference type="ARBA" id="ARBA00047493"/>
    </source>
</evidence>
<evidence type="ECO:0000256" key="4">
    <source>
        <dbReference type="ARBA" id="ARBA00013025"/>
    </source>
</evidence>
<dbReference type="EC" id="6.3.2.17" evidence="4"/>
<evidence type="ECO:0000256" key="13">
    <source>
        <dbReference type="ARBA" id="ARBA00030876"/>
    </source>
</evidence>
<keyword evidence="7" id="KW-0436">Ligase</keyword>
<keyword evidence="9" id="KW-0547">Nucleotide-binding</keyword>
<dbReference type="SUPFAM" id="SSF53623">
    <property type="entry name" value="MurD-like peptide ligases, catalytic domain"/>
    <property type="match status" value="1"/>
</dbReference>
<feature type="region of interest" description="Disordered" evidence="15">
    <location>
        <begin position="57"/>
        <end position="441"/>
    </location>
</feature>
<dbReference type="InterPro" id="IPR001645">
    <property type="entry name" value="Folylpolyglutamate_synth"/>
</dbReference>